<keyword evidence="5" id="KW-1185">Reference proteome</keyword>
<gene>
    <name evidence="4" type="ORF">SAMN05920897_11919</name>
</gene>
<proteinExistence type="predicted"/>
<dbReference type="STRING" id="159291.SAMN05920897_11919"/>
<dbReference type="Pfam" id="PF13280">
    <property type="entry name" value="WYL"/>
    <property type="match status" value="1"/>
</dbReference>
<dbReference type="Gene3D" id="1.10.10.10">
    <property type="entry name" value="Winged helix-like DNA-binding domain superfamily/Winged helix DNA-binding domain"/>
    <property type="match status" value="1"/>
</dbReference>
<dbReference type="EMBL" id="FTMS01000019">
    <property type="protein sequence ID" value="SIQ94517.1"/>
    <property type="molecule type" value="Genomic_DNA"/>
</dbReference>
<dbReference type="InterPro" id="IPR057727">
    <property type="entry name" value="WCX_dom"/>
</dbReference>
<dbReference type="GO" id="GO:0003700">
    <property type="term" value="F:DNA-binding transcription factor activity"/>
    <property type="evidence" value="ECO:0007669"/>
    <property type="project" value="InterPro"/>
</dbReference>
<dbReference type="InterPro" id="IPR026881">
    <property type="entry name" value="WYL_dom"/>
</dbReference>
<keyword evidence="1" id="KW-0805">Transcription regulation</keyword>
<sequence>MKLLSSDFGATLVPVKIDRLLAIIMCLLNHDRLCARELAQRFGVTVRTIQRDMQTLELAGIPIYAVQGSGGGYGIMDSYKLDRQLITADDFCRIITSLESVGASMSDQSFGETLEKIRALVPDRSMDLLAAQNEKLSMDFTMLGGDPRRGGVFRCVRQAVEEERPLRFSYTSNKLESSLRVVEPLTIAFRWRSWYLYGYCRLREDYRLFRISRIVDPEILSPRFVRKKKTLSEFLGEAQGDSPPGAVELSLKFSPLLRPIVEECYDAGQVKTLADGSSLVTLRMPEDTWLYGYLLSFGPHLEVLEPEHIRTIIRESAEKVAARYG</sequence>
<dbReference type="Proteomes" id="UP000186400">
    <property type="component" value="Unassembled WGS sequence"/>
</dbReference>
<accession>A0A1N6WWQ6</accession>
<feature type="domain" description="HTH deoR-type" evidence="3">
    <location>
        <begin position="16"/>
        <end position="74"/>
    </location>
</feature>
<evidence type="ECO:0000256" key="1">
    <source>
        <dbReference type="ARBA" id="ARBA00023015"/>
    </source>
</evidence>
<dbReference type="InterPro" id="IPR013196">
    <property type="entry name" value="HTH_11"/>
</dbReference>
<dbReference type="InterPro" id="IPR036390">
    <property type="entry name" value="WH_DNA-bd_sf"/>
</dbReference>
<evidence type="ECO:0000256" key="2">
    <source>
        <dbReference type="ARBA" id="ARBA00023163"/>
    </source>
</evidence>
<dbReference type="GO" id="GO:0003677">
    <property type="term" value="F:DNA binding"/>
    <property type="evidence" value="ECO:0007669"/>
    <property type="project" value="UniProtKB-KW"/>
</dbReference>
<name>A0A1N6WWQ6_9SPIO</name>
<keyword evidence="4" id="KW-0238">DNA-binding</keyword>
<dbReference type="Pfam" id="PF08279">
    <property type="entry name" value="HTH_11"/>
    <property type="match status" value="1"/>
</dbReference>
<dbReference type="SUPFAM" id="SSF46785">
    <property type="entry name" value="Winged helix' DNA-binding domain"/>
    <property type="match status" value="1"/>
</dbReference>
<dbReference type="PROSITE" id="PS52050">
    <property type="entry name" value="WYL"/>
    <property type="match status" value="1"/>
</dbReference>
<organism evidence="4 5">
    <name type="scientific">Alkalispirochaeta americana</name>
    <dbReference type="NCBI Taxonomy" id="159291"/>
    <lineage>
        <taxon>Bacteria</taxon>
        <taxon>Pseudomonadati</taxon>
        <taxon>Spirochaetota</taxon>
        <taxon>Spirochaetia</taxon>
        <taxon>Spirochaetales</taxon>
        <taxon>Spirochaetaceae</taxon>
        <taxon>Alkalispirochaeta</taxon>
    </lineage>
</organism>
<evidence type="ECO:0000313" key="5">
    <source>
        <dbReference type="Proteomes" id="UP000186400"/>
    </source>
</evidence>
<protein>
    <submittedName>
        <fullName evidence="4">Predicted DNA-binding transcriptional regulator YafY, contains an HTH and WYL domains</fullName>
    </submittedName>
</protein>
<evidence type="ECO:0000259" key="3">
    <source>
        <dbReference type="PROSITE" id="PS51000"/>
    </source>
</evidence>
<dbReference type="RefSeq" id="WP_234969114.1">
    <property type="nucleotide sequence ID" value="NZ_FTMS01000019.1"/>
</dbReference>
<dbReference type="InterPro" id="IPR028349">
    <property type="entry name" value="PafC-like"/>
</dbReference>
<dbReference type="InterPro" id="IPR036388">
    <property type="entry name" value="WH-like_DNA-bd_sf"/>
</dbReference>
<dbReference type="InterPro" id="IPR001034">
    <property type="entry name" value="DeoR_HTH"/>
</dbReference>
<dbReference type="PANTHER" id="PTHR34580">
    <property type="match status" value="1"/>
</dbReference>
<dbReference type="PANTHER" id="PTHR34580:SF1">
    <property type="entry name" value="PROTEIN PAFC"/>
    <property type="match status" value="1"/>
</dbReference>
<dbReference type="PROSITE" id="PS51000">
    <property type="entry name" value="HTH_DEOR_2"/>
    <property type="match status" value="1"/>
</dbReference>
<dbReference type="InterPro" id="IPR051534">
    <property type="entry name" value="CBASS_pafABC_assoc_protein"/>
</dbReference>
<reference evidence="4 5" key="1">
    <citation type="submission" date="2017-01" db="EMBL/GenBank/DDBJ databases">
        <authorList>
            <person name="Mah S.A."/>
            <person name="Swanson W.J."/>
            <person name="Moy G.W."/>
            <person name="Vacquier V.D."/>
        </authorList>
    </citation>
    <scope>NUCLEOTIDE SEQUENCE [LARGE SCALE GENOMIC DNA]</scope>
    <source>
        <strain evidence="4 5">ASpG1</strain>
    </source>
</reference>
<dbReference type="Pfam" id="PF25583">
    <property type="entry name" value="WCX"/>
    <property type="match status" value="1"/>
</dbReference>
<keyword evidence="2" id="KW-0804">Transcription</keyword>
<dbReference type="PIRSF" id="PIRSF016838">
    <property type="entry name" value="PafC"/>
    <property type="match status" value="1"/>
</dbReference>
<dbReference type="AlphaFoldDB" id="A0A1N6WWQ6"/>
<evidence type="ECO:0000313" key="4">
    <source>
        <dbReference type="EMBL" id="SIQ94517.1"/>
    </source>
</evidence>